<feature type="domain" description="Transposase (putative) gypsy type" evidence="3">
    <location>
        <begin position="173"/>
        <end position="229"/>
    </location>
</feature>
<dbReference type="Proteomes" id="UP000501690">
    <property type="component" value="Linkage Group LG1"/>
</dbReference>
<feature type="region of interest" description="Disordered" evidence="2">
    <location>
        <begin position="374"/>
        <end position="445"/>
    </location>
</feature>
<accession>A0A4D6KKC7</accession>
<reference evidence="4 5" key="1">
    <citation type="submission" date="2019-04" db="EMBL/GenBank/DDBJ databases">
        <title>An improved genome assembly and genetic linkage map for asparagus bean, Vigna unguiculata ssp. sesquipedialis.</title>
        <authorList>
            <person name="Xia Q."/>
            <person name="Zhang R."/>
            <person name="Dong Y."/>
        </authorList>
    </citation>
    <scope>NUCLEOTIDE SEQUENCE [LARGE SCALE GENOMIC DNA]</scope>
    <source>
        <tissue evidence="4">Leaf</tissue>
    </source>
</reference>
<keyword evidence="5" id="KW-1185">Reference proteome</keyword>
<feature type="compositionally biased region" description="Polar residues" evidence="2">
    <location>
        <begin position="44"/>
        <end position="60"/>
    </location>
</feature>
<dbReference type="EMBL" id="CP039345">
    <property type="protein sequence ID" value="QCD78446.1"/>
    <property type="molecule type" value="Genomic_DNA"/>
</dbReference>
<name>A0A4D6KKC7_VIGUN</name>
<organism evidence="4 5">
    <name type="scientific">Vigna unguiculata</name>
    <name type="common">Cowpea</name>
    <dbReference type="NCBI Taxonomy" id="3917"/>
    <lineage>
        <taxon>Eukaryota</taxon>
        <taxon>Viridiplantae</taxon>
        <taxon>Streptophyta</taxon>
        <taxon>Embryophyta</taxon>
        <taxon>Tracheophyta</taxon>
        <taxon>Spermatophyta</taxon>
        <taxon>Magnoliopsida</taxon>
        <taxon>eudicotyledons</taxon>
        <taxon>Gunneridae</taxon>
        <taxon>Pentapetalae</taxon>
        <taxon>rosids</taxon>
        <taxon>fabids</taxon>
        <taxon>Fabales</taxon>
        <taxon>Fabaceae</taxon>
        <taxon>Papilionoideae</taxon>
        <taxon>50 kb inversion clade</taxon>
        <taxon>NPAAA clade</taxon>
        <taxon>indigoferoid/millettioid clade</taxon>
        <taxon>Phaseoleae</taxon>
        <taxon>Vigna</taxon>
    </lineage>
</organism>
<feature type="compositionally biased region" description="Basic and acidic residues" evidence="2">
    <location>
        <begin position="418"/>
        <end position="428"/>
    </location>
</feature>
<feature type="coiled-coil region" evidence="1">
    <location>
        <begin position="559"/>
        <end position="614"/>
    </location>
</feature>
<evidence type="ECO:0000313" key="5">
    <source>
        <dbReference type="Proteomes" id="UP000501690"/>
    </source>
</evidence>
<dbReference type="AlphaFoldDB" id="A0A4D6KKC7"/>
<protein>
    <recommendedName>
        <fullName evidence="3">Transposase (putative) gypsy type domain-containing protein</fullName>
    </recommendedName>
</protein>
<gene>
    <name evidence="4" type="ORF">DEO72_LG1g2079</name>
</gene>
<evidence type="ECO:0000259" key="3">
    <source>
        <dbReference type="Pfam" id="PF04195"/>
    </source>
</evidence>
<feature type="compositionally biased region" description="Low complexity" evidence="2">
    <location>
        <begin position="374"/>
        <end position="393"/>
    </location>
</feature>
<dbReference type="Pfam" id="PF04195">
    <property type="entry name" value="Transposase_28"/>
    <property type="match status" value="1"/>
</dbReference>
<evidence type="ECO:0000256" key="2">
    <source>
        <dbReference type="SAM" id="MobiDB-lite"/>
    </source>
</evidence>
<feature type="coiled-coil region" evidence="1">
    <location>
        <begin position="507"/>
        <end position="534"/>
    </location>
</feature>
<dbReference type="InterPro" id="IPR007321">
    <property type="entry name" value="Transposase_28"/>
</dbReference>
<keyword evidence="1" id="KW-0175">Coiled coil</keyword>
<sequence>MSSSASGSDGPSGGAVRWSGDAGSISALFESSESGTSLEGVDLSSGTDSPILLSGSSEAEQSIEEMAEQAAASDESGDIIGIDVDDQGDDVNLPKISGYDWAPYELRTLVTRFRWGNDLGDLVERTRIFSEEVEDRQLRVKICAGNERVCHRKGEAKLDFFYVYACLFQDLRLSVPFADWQMAVLRQIQCAPTQIHPNAWASMQAFDVLCRAAGLTPTMPLFLHFYKTRPTASKGWVSFLGANKSLLTLYLASYKGFKTGFFKVAIPSKGRKYFFDEQDRPKFPLYWTAFPPPTDAWAEDLMTPAERADLAVLKTLPDKIHPRPLIQCIRSPDLSRAVYDIMARTTAANAEFVARAKARRRGGDTAEEVVPLSTVPAAPPTGEGAATVAPAGTSGAVSRPRLVMKRPSSGTAAAAVGDKGKKSRREDPPIVPPFKKQKHGESSGSLADAFLGGGARLDEEIFLQLGPRLTEALKDVSEEDALRTAGELTLRLAALYTKFPRPDRSRIEDLEKELASAKTELSEVKASAADLKAQFDRLNGIKAEHAKCAGLLKAADDRAKAEQVKAGEAADELRKLQRRFDDLTLEQMAASGSASDWQKKAKDLEAELEVADEQVFAQYELGFQRAVDLAVFYYKCSPDRFDVHMGVVDGKVEKVFDRLDEVNDPPT</sequence>
<feature type="region of interest" description="Disordered" evidence="2">
    <location>
        <begin position="30"/>
        <end position="60"/>
    </location>
</feature>
<proteinExistence type="predicted"/>
<evidence type="ECO:0000256" key="1">
    <source>
        <dbReference type="SAM" id="Coils"/>
    </source>
</evidence>
<evidence type="ECO:0000313" key="4">
    <source>
        <dbReference type="EMBL" id="QCD78446.1"/>
    </source>
</evidence>